<dbReference type="EMBL" id="CM008975">
    <property type="protein sequence ID" value="PNW73096.1"/>
    <property type="molecule type" value="Genomic_DNA"/>
</dbReference>
<dbReference type="AlphaFoldDB" id="A0A2K3CXT3"/>
<dbReference type="KEGG" id="cre:CHLRE_14g618650v5"/>
<reference evidence="1 2" key="1">
    <citation type="journal article" date="2007" name="Science">
        <title>The Chlamydomonas genome reveals the evolution of key animal and plant functions.</title>
        <authorList>
            <person name="Merchant S.S."/>
            <person name="Prochnik S.E."/>
            <person name="Vallon O."/>
            <person name="Harris E.H."/>
            <person name="Karpowicz S.J."/>
            <person name="Witman G.B."/>
            <person name="Terry A."/>
            <person name="Salamov A."/>
            <person name="Fritz-Laylin L.K."/>
            <person name="Marechal-Drouard L."/>
            <person name="Marshall W.F."/>
            <person name="Qu L.H."/>
            <person name="Nelson D.R."/>
            <person name="Sanderfoot A.A."/>
            <person name="Spalding M.H."/>
            <person name="Kapitonov V.V."/>
            <person name="Ren Q."/>
            <person name="Ferris P."/>
            <person name="Lindquist E."/>
            <person name="Shapiro H."/>
            <person name="Lucas S.M."/>
            <person name="Grimwood J."/>
            <person name="Schmutz J."/>
            <person name="Cardol P."/>
            <person name="Cerutti H."/>
            <person name="Chanfreau G."/>
            <person name="Chen C.L."/>
            <person name="Cognat V."/>
            <person name="Croft M.T."/>
            <person name="Dent R."/>
            <person name="Dutcher S."/>
            <person name="Fernandez E."/>
            <person name="Fukuzawa H."/>
            <person name="Gonzalez-Ballester D."/>
            <person name="Gonzalez-Halphen D."/>
            <person name="Hallmann A."/>
            <person name="Hanikenne M."/>
            <person name="Hippler M."/>
            <person name="Inwood W."/>
            <person name="Jabbari K."/>
            <person name="Kalanon M."/>
            <person name="Kuras R."/>
            <person name="Lefebvre P.A."/>
            <person name="Lemaire S.D."/>
            <person name="Lobanov A.V."/>
            <person name="Lohr M."/>
            <person name="Manuell A."/>
            <person name="Meier I."/>
            <person name="Mets L."/>
            <person name="Mittag M."/>
            <person name="Mittelmeier T."/>
            <person name="Moroney J.V."/>
            <person name="Moseley J."/>
            <person name="Napoli C."/>
            <person name="Nedelcu A.M."/>
            <person name="Niyogi K."/>
            <person name="Novoselov S.V."/>
            <person name="Paulsen I.T."/>
            <person name="Pazour G."/>
            <person name="Purton S."/>
            <person name="Ral J.P."/>
            <person name="Riano-Pachon D.M."/>
            <person name="Riekhof W."/>
            <person name="Rymarquis L."/>
            <person name="Schroda M."/>
            <person name="Stern D."/>
            <person name="Umen J."/>
            <person name="Willows R."/>
            <person name="Wilson N."/>
            <person name="Zimmer S.L."/>
            <person name="Allmer J."/>
            <person name="Balk J."/>
            <person name="Bisova K."/>
            <person name="Chen C.J."/>
            <person name="Elias M."/>
            <person name="Gendler K."/>
            <person name="Hauser C."/>
            <person name="Lamb M.R."/>
            <person name="Ledford H."/>
            <person name="Long J.C."/>
            <person name="Minagawa J."/>
            <person name="Page M.D."/>
            <person name="Pan J."/>
            <person name="Pootakham W."/>
            <person name="Roje S."/>
            <person name="Rose A."/>
            <person name="Stahlberg E."/>
            <person name="Terauchi A.M."/>
            <person name="Yang P."/>
            <person name="Ball S."/>
            <person name="Bowler C."/>
            <person name="Dieckmann C.L."/>
            <person name="Gladyshev V.N."/>
            <person name="Green P."/>
            <person name="Jorgensen R."/>
            <person name="Mayfield S."/>
            <person name="Mueller-Roeber B."/>
            <person name="Rajamani S."/>
            <person name="Sayre R.T."/>
            <person name="Brokstein P."/>
            <person name="Dubchak I."/>
            <person name="Goodstein D."/>
            <person name="Hornick L."/>
            <person name="Huang Y.W."/>
            <person name="Jhaveri J."/>
            <person name="Luo Y."/>
            <person name="Martinez D."/>
            <person name="Ngau W.C."/>
            <person name="Otillar B."/>
            <person name="Poliakov A."/>
            <person name="Porter A."/>
            <person name="Szajkowski L."/>
            <person name="Werner G."/>
            <person name="Zhou K."/>
            <person name="Grigoriev I.V."/>
            <person name="Rokhsar D.S."/>
            <person name="Grossman A.R."/>
        </authorList>
    </citation>
    <scope>NUCLEOTIDE SEQUENCE [LARGE SCALE GENOMIC DNA]</scope>
    <source>
        <strain evidence="2">CC-503</strain>
    </source>
</reference>
<protein>
    <submittedName>
        <fullName evidence="1">Uncharacterized protein</fullName>
    </submittedName>
</protein>
<gene>
    <name evidence="1" type="ORF">CHLRE_14g618650v5</name>
</gene>
<keyword evidence="2" id="KW-1185">Reference proteome</keyword>
<name>A0A2K3CXT3_CHLRE</name>
<sequence length="143" mass="15880">MSCPFSPKQPGFGHFREPTTRSSVAKVIERNSGALIVFGGAAACVVAGWKVRGYLTDRQLSQLQQRADVEIQAVKQRGDLEIQAVKQRADVEIQAAKLRADVEIQAARLRTEQAKGLLDLVLHGDYDKYRATVAKDFEAKKRK</sequence>
<evidence type="ECO:0000313" key="1">
    <source>
        <dbReference type="EMBL" id="PNW73096.1"/>
    </source>
</evidence>
<dbReference type="RefSeq" id="XP_042916807.1">
    <property type="nucleotide sequence ID" value="XM_043070134.1"/>
</dbReference>
<dbReference type="Proteomes" id="UP000006906">
    <property type="component" value="Chromosome 14"/>
</dbReference>
<evidence type="ECO:0000313" key="2">
    <source>
        <dbReference type="Proteomes" id="UP000006906"/>
    </source>
</evidence>
<organism evidence="1 2">
    <name type="scientific">Chlamydomonas reinhardtii</name>
    <name type="common">Chlamydomonas smithii</name>
    <dbReference type="NCBI Taxonomy" id="3055"/>
    <lineage>
        <taxon>Eukaryota</taxon>
        <taxon>Viridiplantae</taxon>
        <taxon>Chlorophyta</taxon>
        <taxon>core chlorophytes</taxon>
        <taxon>Chlorophyceae</taxon>
        <taxon>CS clade</taxon>
        <taxon>Chlamydomonadales</taxon>
        <taxon>Chlamydomonadaceae</taxon>
        <taxon>Chlamydomonas</taxon>
    </lineage>
</organism>
<dbReference type="GeneID" id="66056217"/>
<proteinExistence type="predicted"/>
<dbReference type="Gramene" id="PNW73096">
    <property type="protein sequence ID" value="PNW73096"/>
    <property type="gene ID" value="CHLRE_14g618650v5"/>
</dbReference>
<accession>A0A2K3CXT3</accession>
<dbReference type="InParanoid" id="A0A2K3CXT3"/>